<keyword evidence="2" id="KW-1185">Reference proteome</keyword>
<sequence>MATLAPCLDLGMCVRAESEQNGGDLQCEGWCHLNTSLDKMRAIVRRYLALSICAFCLTRVSLLAPQAVGVTQTRKFAPPNGATKSIKSPLGPH</sequence>
<reference evidence="1" key="1">
    <citation type="submission" date="2023-08" db="EMBL/GenBank/DDBJ databases">
        <title>Chromosome-level Genome Assembly of mud carp (Cirrhinus molitorella).</title>
        <authorList>
            <person name="Liu H."/>
        </authorList>
    </citation>
    <scope>NUCLEOTIDE SEQUENCE</scope>
    <source>
        <strain evidence="1">Prfri</strain>
        <tissue evidence="1">Muscle</tissue>
    </source>
</reference>
<comment type="caution">
    <text evidence="1">The sequence shown here is derived from an EMBL/GenBank/DDBJ whole genome shotgun (WGS) entry which is preliminary data.</text>
</comment>
<evidence type="ECO:0000313" key="2">
    <source>
        <dbReference type="Proteomes" id="UP001187343"/>
    </source>
</evidence>
<gene>
    <name evidence="1" type="ORF">Q8A67_022896</name>
</gene>
<accession>A0AA88PAG2</accession>
<evidence type="ECO:0000313" key="1">
    <source>
        <dbReference type="EMBL" id="KAK2872999.1"/>
    </source>
</evidence>
<name>A0AA88PAG2_9TELE</name>
<dbReference type="Proteomes" id="UP001187343">
    <property type="component" value="Unassembled WGS sequence"/>
</dbReference>
<dbReference type="AlphaFoldDB" id="A0AA88PAG2"/>
<proteinExistence type="predicted"/>
<protein>
    <submittedName>
        <fullName evidence="1">Uncharacterized protein</fullName>
    </submittedName>
</protein>
<organism evidence="1 2">
    <name type="scientific">Cirrhinus molitorella</name>
    <name type="common">mud carp</name>
    <dbReference type="NCBI Taxonomy" id="172907"/>
    <lineage>
        <taxon>Eukaryota</taxon>
        <taxon>Metazoa</taxon>
        <taxon>Chordata</taxon>
        <taxon>Craniata</taxon>
        <taxon>Vertebrata</taxon>
        <taxon>Euteleostomi</taxon>
        <taxon>Actinopterygii</taxon>
        <taxon>Neopterygii</taxon>
        <taxon>Teleostei</taxon>
        <taxon>Ostariophysi</taxon>
        <taxon>Cypriniformes</taxon>
        <taxon>Cyprinidae</taxon>
        <taxon>Labeoninae</taxon>
        <taxon>Labeonini</taxon>
        <taxon>Cirrhinus</taxon>
    </lineage>
</organism>
<dbReference type="EMBL" id="JAUYZG010000022">
    <property type="protein sequence ID" value="KAK2872999.1"/>
    <property type="molecule type" value="Genomic_DNA"/>
</dbReference>